<accession>A0A835F859</accession>
<dbReference type="Proteomes" id="UP000636709">
    <property type="component" value="Unassembled WGS sequence"/>
</dbReference>
<evidence type="ECO:0000256" key="2">
    <source>
        <dbReference type="ARBA" id="ARBA00023004"/>
    </source>
</evidence>
<dbReference type="PANTHER" id="PTHR47991">
    <property type="entry name" value="OXOGLUTARATE/IRON-DEPENDENT DIOXYGENASE"/>
    <property type="match status" value="1"/>
</dbReference>
<comment type="caution">
    <text evidence="4">The sequence shown here is derived from an EMBL/GenBank/DDBJ whole genome shotgun (WGS) entry which is preliminary data.</text>
</comment>
<name>A0A835F859_9POAL</name>
<evidence type="ECO:0000256" key="1">
    <source>
        <dbReference type="ARBA" id="ARBA00022723"/>
    </source>
</evidence>
<dbReference type="InterPro" id="IPR005123">
    <property type="entry name" value="Oxoglu/Fe-dep_dioxygenase_dom"/>
</dbReference>
<dbReference type="Pfam" id="PF03171">
    <property type="entry name" value="2OG-FeII_Oxy"/>
    <property type="match status" value="1"/>
</dbReference>
<protein>
    <recommendedName>
        <fullName evidence="3">Fe2OG dioxygenase domain-containing protein</fullName>
    </recommendedName>
</protein>
<dbReference type="GO" id="GO:0046872">
    <property type="term" value="F:metal ion binding"/>
    <property type="evidence" value="ECO:0007669"/>
    <property type="project" value="UniProtKB-KW"/>
</dbReference>
<sequence>MKVSHSIVTWISKTLNIDPKMMEDKYVSQFFRMNYYPPCMTMAEKVLGFSPHSDGSFITLLLEINSVEGLQIKKQNTWIPVKPNPRALVVNVGDYLEIMSNGKYKSIENRVTINANQERITVSAFHVPPLGGVISPVTGVTEEKILYKTMGVEEYAKLYLSNKLDGKRALDHAKLF</sequence>
<dbReference type="AlphaFoldDB" id="A0A835F859"/>
<dbReference type="InterPro" id="IPR044861">
    <property type="entry name" value="IPNS-like_FE2OG_OXY"/>
</dbReference>
<evidence type="ECO:0000313" key="4">
    <source>
        <dbReference type="EMBL" id="KAF8731737.1"/>
    </source>
</evidence>
<proteinExistence type="predicted"/>
<keyword evidence="2" id="KW-0408">Iron</keyword>
<gene>
    <name evidence="4" type="ORF">HU200_015668</name>
</gene>
<dbReference type="InterPro" id="IPR050295">
    <property type="entry name" value="Plant_2OG-oxidoreductases"/>
</dbReference>
<dbReference type="SUPFAM" id="SSF51197">
    <property type="entry name" value="Clavaminate synthase-like"/>
    <property type="match status" value="1"/>
</dbReference>
<evidence type="ECO:0000313" key="5">
    <source>
        <dbReference type="Proteomes" id="UP000636709"/>
    </source>
</evidence>
<dbReference type="Gene3D" id="2.60.120.330">
    <property type="entry name" value="B-lactam Antibiotic, Isopenicillin N Synthase, Chain"/>
    <property type="match status" value="1"/>
</dbReference>
<dbReference type="PROSITE" id="PS51471">
    <property type="entry name" value="FE2OG_OXY"/>
    <property type="match status" value="1"/>
</dbReference>
<feature type="domain" description="Fe2OG dioxygenase" evidence="3">
    <location>
        <begin position="26"/>
        <end position="128"/>
    </location>
</feature>
<evidence type="ECO:0000259" key="3">
    <source>
        <dbReference type="PROSITE" id="PS51471"/>
    </source>
</evidence>
<keyword evidence="5" id="KW-1185">Reference proteome</keyword>
<organism evidence="4 5">
    <name type="scientific">Digitaria exilis</name>
    <dbReference type="NCBI Taxonomy" id="1010633"/>
    <lineage>
        <taxon>Eukaryota</taxon>
        <taxon>Viridiplantae</taxon>
        <taxon>Streptophyta</taxon>
        <taxon>Embryophyta</taxon>
        <taxon>Tracheophyta</taxon>
        <taxon>Spermatophyta</taxon>
        <taxon>Magnoliopsida</taxon>
        <taxon>Liliopsida</taxon>
        <taxon>Poales</taxon>
        <taxon>Poaceae</taxon>
        <taxon>PACMAD clade</taxon>
        <taxon>Panicoideae</taxon>
        <taxon>Panicodae</taxon>
        <taxon>Paniceae</taxon>
        <taxon>Anthephorinae</taxon>
        <taxon>Digitaria</taxon>
    </lineage>
</organism>
<reference evidence="4" key="1">
    <citation type="submission" date="2020-07" db="EMBL/GenBank/DDBJ databases">
        <title>Genome sequence and genetic diversity analysis of an under-domesticated orphan crop, white fonio (Digitaria exilis).</title>
        <authorList>
            <person name="Bennetzen J.L."/>
            <person name="Chen S."/>
            <person name="Ma X."/>
            <person name="Wang X."/>
            <person name="Yssel A.E.J."/>
            <person name="Chaluvadi S.R."/>
            <person name="Johnson M."/>
            <person name="Gangashetty P."/>
            <person name="Hamidou F."/>
            <person name="Sanogo M.D."/>
            <person name="Zwaenepoel A."/>
            <person name="Wallace J."/>
            <person name="Van De Peer Y."/>
            <person name="Van Deynze A."/>
        </authorList>
    </citation>
    <scope>NUCLEOTIDE SEQUENCE</scope>
    <source>
        <tissue evidence="4">Leaves</tissue>
    </source>
</reference>
<dbReference type="OrthoDB" id="781841at2759"/>
<dbReference type="InterPro" id="IPR027443">
    <property type="entry name" value="IPNS-like_sf"/>
</dbReference>
<dbReference type="EMBL" id="JACEFO010001605">
    <property type="protein sequence ID" value="KAF8731737.1"/>
    <property type="molecule type" value="Genomic_DNA"/>
</dbReference>
<keyword evidence="1" id="KW-0479">Metal-binding</keyword>